<evidence type="ECO:0000313" key="3">
    <source>
        <dbReference type="Proteomes" id="UP001164929"/>
    </source>
</evidence>
<protein>
    <submittedName>
        <fullName evidence="2">Uncharacterized protein</fullName>
    </submittedName>
</protein>
<gene>
    <name evidence="2" type="ORF">NC653_034997</name>
</gene>
<organism evidence="2 3">
    <name type="scientific">Populus alba x Populus x berolinensis</name>
    <dbReference type="NCBI Taxonomy" id="444605"/>
    <lineage>
        <taxon>Eukaryota</taxon>
        <taxon>Viridiplantae</taxon>
        <taxon>Streptophyta</taxon>
        <taxon>Embryophyta</taxon>
        <taxon>Tracheophyta</taxon>
        <taxon>Spermatophyta</taxon>
        <taxon>Magnoliopsida</taxon>
        <taxon>eudicotyledons</taxon>
        <taxon>Gunneridae</taxon>
        <taxon>Pentapetalae</taxon>
        <taxon>rosids</taxon>
        <taxon>fabids</taxon>
        <taxon>Malpighiales</taxon>
        <taxon>Salicaceae</taxon>
        <taxon>Saliceae</taxon>
        <taxon>Populus</taxon>
    </lineage>
</organism>
<reference evidence="2" key="1">
    <citation type="journal article" date="2023" name="Mol. Ecol. Resour.">
        <title>Chromosome-level genome assembly of a triploid poplar Populus alba 'Berolinensis'.</title>
        <authorList>
            <person name="Chen S."/>
            <person name="Yu Y."/>
            <person name="Wang X."/>
            <person name="Wang S."/>
            <person name="Zhang T."/>
            <person name="Zhou Y."/>
            <person name="He R."/>
            <person name="Meng N."/>
            <person name="Wang Y."/>
            <person name="Liu W."/>
            <person name="Liu Z."/>
            <person name="Liu J."/>
            <person name="Guo Q."/>
            <person name="Huang H."/>
            <person name="Sederoff R.R."/>
            <person name="Wang G."/>
            <person name="Qu G."/>
            <person name="Chen S."/>
        </authorList>
    </citation>
    <scope>NUCLEOTIDE SEQUENCE</scope>
    <source>
        <strain evidence="2">SC-2020</strain>
    </source>
</reference>
<evidence type="ECO:0000256" key="1">
    <source>
        <dbReference type="SAM" id="MobiDB-lite"/>
    </source>
</evidence>
<evidence type="ECO:0000313" key="2">
    <source>
        <dbReference type="EMBL" id="KAJ6970575.1"/>
    </source>
</evidence>
<feature type="region of interest" description="Disordered" evidence="1">
    <location>
        <begin position="142"/>
        <end position="164"/>
    </location>
</feature>
<accession>A0AAD6LP08</accession>
<feature type="compositionally biased region" description="Polar residues" evidence="1">
    <location>
        <begin position="154"/>
        <end position="164"/>
    </location>
</feature>
<sequence>MGASSYVSSYGSEATVILVVLPPQARSIPQEHEKGPSSQSFQRRGGGDNESQRTSCPWSKVYFASRDKETRPCISIMEAYSFLAFSSATSITPCHLSCVSLPSSPAMSPPACTPVRVRRLPNLLIPSANFIPDIRNVGLPSSKLGSDVSPPSEHISSNGIQDRTAEKLSNASPVDICDHTVFIQY</sequence>
<name>A0AAD6LP08_9ROSI</name>
<dbReference type="EMBL" id="JAQIZT010000015">
    <property type="protein sequence ID" value="KAJ6970575.1"/>
    <property type="molecule type" value="Genomic_DNA"/>
</dbReference>
<dbReference type="AlphaFoldDB" id="A0AAD6LP08"/>
<comment type="caution">
    <text evidence="2">The sequence shown here is derived from an EMBL/GenBank/DDBJ whole genome shotgun (WGS) entry which is preliminary data.</text>
</comment>
<keyword evidence="3" id="KW-1185">Reference proteome</keyword>
<dbReference type="Proteomes" id="UP001164929">
    <property type="component" value="Chromosome 15"/>
</dbReference>
<feature type="region of interest" description="Disordered" evidence="1">
    <location>
        <begin position="27"/>
        <end position="54"/>
    </location>
</feature>
<proteinExistence type="predicted"/>